<dbReference type="GO" id="GO:0071111">
    <property type="term" value="F:cyclic-guanylate-specific phosphodiesterase activity"/>
    <property type="evidence" value="ECO:0007669"/>
    <property type="project" value="InterPro"/>
</dbReference>
<dbReference type="InterPro" id="IPR011622">
    <property type="entry name" value="7TMR_DISM_rcpt_extracell_dom2"/>
</dbReference>
<dbReference type="HOGENOM" id="CLU_000445_70_38_6"/>
<evidence type="ECO:0000256" key="1">
    <source>
        <dbReference type="SAM" id="MobiDB-lite"/>
    </source>
</evidence>
<feature type="transmembrane region" description="Helical" evidence="2">
    <location>
        <begin position="341"/>
        <end position="360"/>
    </location>
</feature>
<accession>A4BC31</accession>
<organism evidence="4 5">
    <name type="scientific">Reinekea blandensis MED297</name>
    <dbReference type="NCBI Taxonomy" id="314283"/>
    <lineage>
        <taxon>Bacteria</taxon>
        <taxon>Pseudomonadati</taxon>
        <taxon>Pseudomonadota</taxon>
        <taxon>Gammaproteobacteria</taxon>
        <taxon>Oceanospirillales</taxon>
        <taxon>Saccharospirillaceae</taxon>
        <taxon>Reinekea</taxon>
    </lineage>
</organism>
<dbReference type="Gene3D" id="2.60.40.2380">
    <property type="match status" value="1"/>
</dbReference>
<feature type="transmembrane region" description="Helical" evidence="2">
    <location>
        <begin position="310"/>
        <end position="329"/>
    </location>
</feature>
<evidence type="ECO:0000259" key="3">
    <source>
        <dbReference type="PROSITE" id="PS50883"/>
    </source>
</evidence>
<feature type="transmembrane region" description="Helical" evidence="2">
    <location>
        <begin position="218"/>
        <end position="243"/>
    </location>
</feature>
<evidence type="ECO:0000256" key="2">
    <source>
        <dbReference type="SAM" id="Phobius"/>
    </source>
</evidence>
<keyword evidence="2" id="KW-1133">Transmembrane helix</keyword>
<keyword evidence="2" id="KW-0812">Transmembrane</keyword>
<dbReference type="InterPro" id="IPR035919">
    <property type="entry name" value="EAL_sf"/>
</dbReference>
<dbReference type="InterPro" id="IPR043128">
    <property type="entry name" value="Rev_trsase/Diguanyl_cyclase"/>
</dbReference>
<dbReference type="InterPro" id="IPR011623">
    <property type="entry name" value="7TMR_DISM_rcpt_extracell_dom1"/>
</dbReference>
<dbReference type="InterPro" id="IPR050706">
    <property type="entry name" value="Cyclic-di-GMP_PDE-like"/>
</dbReference>
<feature type="transmembrane region" description="Helical" evidence="2">
    <location>
        <begin position="190"/>
        <end position="211"/>
    </location>
</feature>
<sequence>MRWYHRPLHVLMAITLTIFVGTVLMYLLNHWQDLAKAQSDPPSGLSYEFAYLKEEVAVADLLRLPDSAFTGSDWNQIPLGFSDQTYWLRITLDNQTSSARDLVLVLDNPMINRLEVFSTNADGLPEPLLVTGDQTQNPVRLQLMLPHVPFRLSDIPQRFYIKAQTNGAPIVPVTILTADGFNQLEQSLHLIWGSFCGIILLMVVYNLVLYMGLKDETYVYYSGYIFSLLLLLGVAHGYGYYLFPRSLQQWLSANIISLNALATLMTFLFASSFLRYSAEQGPLSRVMLTVRHALWIYLAFTLVAPEHIEAQIYPFIQAVGYVVVMAMILYRIPEKLTWTRYYIISWLPLYIGGAIAFLLFSGDIEYSFLTRHAFLFSIVLEMALISMALADRFSTLEKVRLYQATHDEVVGLANTGLLKEAIKTSMAQSIEPRLTLVAIEISNLDSIRPYLRDQEMSDLFHAISQSFDTELSGYGHLHTIDDQSVHHRHCAVLRGEILCFLMDNHSRSHLDATLKALSQRDNYNPMPDSLPFRIQCHFAGAILQNNTQATELLRQVRHALQTAKTSQQAYHIYQPLEVQSQGLHVRLAQDLVNAIEAGDLELYHQPQISLTQPEDRASEVLLRWHHPTEGLIPTIDVITIAEQTGLIRSLTRWVLSAAFSQTKTLRQLGYCGIRVSINISANDLSHRGFSSDVIGLLDSTGLPADIFTLEVTESMHLSDQAVFQQNFTELRDHGFLFAIDDFGTGYSSLSYANEHPFSELKIDRSFVTDMLNDPKRQTIVSATVSMAKKLKLIVTAEGIEDDATAETLKALGCDKLQGFGFARPMPFSDYQAWLNEQQGPLSEHAAKSDAETTSTLREDRH</sequence>
<dbReference type="AlphaFoldDB" id="A4BC31"/>
<comment type="caution">
    <text evidence="4">The sequence shown here is derived from an EMBL/GenBank/DDBJ whole genome shotgun (WGS) entry which is preliminary data.</text>
</comment>
<proteinExistence type="predicted"/>
<dbReference type="Pfam" id="PF07695">
    <property type="entry name" value="7TMR-DISM_7TM"/>
    <property type="match status" value="1"/>
</dbReference>
<protein>
    <submittedName>
        <fullName evidence="4">Predicted signal transduction protein containing sensor and EAL domains</fullName>
    </submittedName>
</protein>
<dbReference type="Gene3D" id="3.30.70.270">
    <property type="match status" value="1"/>
</dbReference>
<dbReference type="Pfam" id="PF07696">
    <property type="entry name" value="7TMR-DISMED2"/>
    <property type="match status" value="1"/>
</dbReference>
<evidence type="ECO:0000313" key="4">
    <source>
        <dbReference type="EMBL" id="EAR10516.1"/>
    </source>
</evidence>
<dbReference type="SMART" id="SM00052">
    <property type="entry name" value="EAL"/>
    <property type="match status" value="1"/>
</dbReference>
<dbReference type="CDD" id="cd01948">
    <property type="entry name" value="EAL"/>
    <property type="match status" value="1"/>
</dbReference>
<dbReference type="EMBL" id="AAOE01000004">
    <property type="protein sequence ID" value="EAR10516.1"/>
    <property type="molecule type" value="Genomic_DNA"/>
</dbReference>
<dbReference type="OrthoDB" id="6279314at2"/>
<evidence type="ECO:0000313" key="5">
    <source>
        <dbReference type="Proteomes" id="UP000005953"/>
    </source>
</evidence>
<gene>
    <name evidence="4" type="ORF">MED297_01805</name>
</gene>
<dbReference type="InterPro" id="IPR001633">
    <property type="entry name" value="EAL_dom"/>
</dbReference>
<feature type="region of interest" description="Disordered" evidence="1">
    <location>
        <begin position="838"/>
        <end position="861"/>
    </location>
</feature>
<dbReference type="Gene3D" id="3.20.20.450">
    <property type="entry name" value="EAL domain"/>
    <property type="match status" value="1"/>
</dbReference>
<feature type="transmembrane region" description="Helical" evidence="2">
    <location>
        <begin position="7"/>
        <end position="28"/>
    </location>
</feature>
<dbReference type="STRING" id="314283.MED297_01805"/>
<dbReference type="Proteomes" id="UP000005953">
    <property type="component" value="Unassembled WGS sequence"/>
</dbReference>
<keyword evidence="2" id="KW-0472">Membrane</keyword>
<feature type="domain" description="EAL" evidence="3">
    <location>
        <begin position="584"/>
        <end position="838"/>
    </location>
</feature>
<feature type="transmembrane region" description="Helical" evidence="2">
    <location>
        <begin position="255"/>
        <end position="274"/>
    </location>
</feature>
<dbReference type="SUPFAM" id="SSF141868">
    <property type="entry name" value="EAL domain-like"/>
    <property type="match status" value="1"/>
</dbReference>
<dbReference type="PROSITE" id="PS50883">
    <property type="entry name" value="EAL"/>
    <property type="match status" value="1"/>
</dbReference>
<keyword evidence="5" id="KW-1185">Reference proteome</keyword>
<reference evidence="4 5" key="1">
    <citation type="submission" date="2006-02" db="EMBL/GenBank/DDBJ databases">
        <authorList>
            <person name="Pinhassi J."/>
            <person name="Pedros-Alio C."/>
            <person name="Ferriera S."/>
            <person name="Johnson J."/>
            <person name="Kravitz S."/>
            <person name="Halpern A."/>
            <person name="Remington K."/>
            <person name="Beeson K."/>
            <person name="Tran B."/>
            <person name="Rogers Y.-H."/>
            <person name="Friedman R."/>
            <person name="Venter J.C."/>
        </authorList>
    </citation>
    <scope>NUCLEOTIDE SEQUENCE [LARGE SCALE GENOMIC DNA]</scope>
    <source>
        <strain evidence="4 5">MED297</strain>
    </source>
</reference>
<feature type="compositionally biased region" description="Basic and acidic residues" evidence="1">
    <location>
        <begin position="844"/>
        <end position="861"/>
    </location>
</feature>
<name>A4BC31_9GAMM</name>
<dbReference type="PANTHER" id="PTHR33121:SF70">
    <property type="entry name" value="SIGNALING PROTEIN YKOW"/>
    <property type="match status" value="1"/>
</dbReference>
<feature type="transmembrane region" description="Helical" evidence="2">
    <location>
        <begin position="286"/>
        <end position="304"/>
    </location>
</feature>
<dbReference type="PANTHER" id="PTHR33121">
    <property type="entry name" value="CYCLIC DI-GMP PHOSPHODIESTERASE PDEF"/>
    <property type="match status" value="1"/>
</dbReference>
<dbReference type="Pfam" id="PF00563">
    <property type="entry name" value="EAL"/>
    <property type="match status" value="1"/>
</dbReference>
<dbReference type="RefSeq" id="WP_008046854.1">
    <property type="nucleotide sequence ID" value="NZ_CH724153.1"/>
</dbReference>